<keyword evidence="2" id="KW-1185">Reference proteome</keyword>
<name>A0ABS3SXU7_9FLAO</name>
<evidence type="ECO:0000313" key="2">
    <source>
        <dbReference type="Proteomes" id="UP000681315"/>
    </source>
</evidence>
<protein>
    <recommendedName>
        <fullName evidence="3">Secreted protein (Por secretion system target)</fullName>
    </recommendedName>
</protein>
<evidence type="ECO:0000313" key="1">
    <source>
        <dbReference type="EMBL" id="MBO3100276.1"/>
    </source>
</evidence>
<accession>A0ABS3SXU7</accession>
<organism evidence="1 2">
    <name type="scientific">Gelidibacter pelagius</name>
    <dbReference type="NCBI Taxonomy" id="2819985"/>
    <lineage>
        <taxon>Bacteria</taxon>
        <taxon>Pseudomonadati</taxon>
        <taxon>Bacteroidota</taxon>
        <taxon>Flavobacteriia</taxon>
        <taxon>Flavobacteriales</taxon>
        <taxon>Flavobacteriaceae</taxon>
        <taxon>Gelidibacter</taxon>
    </lineage>
</organism>
<sequence length="253" mass="29237">MKNLTYVCLAFFCYVTLTAQTENKSNIQRVRIDFKTPEGYVRHLLLGFTQDGSATDGLDYGYDARKRDKLHDDLNWMIDSERFIIQGVGPFNVSKRYPLGMFLKNSGSIEISLTALEHFDNPISIYIYDDWEKTHHHLNDVSYKKIMASGVYLDRFFMTFTNNRKESLLSQKDNALNDVSLNYFHNSKTMHVNTQGMPLNLKVYTLQGQLISSHALSNHSEVHTLSMSHLQSQVVLTVLESNEHSRYNRILIN</sequence>
<dbReference type="Proteomes" id="UP000681315">
    <property type="component" value="Unassembled WGS sequence"/>
</dbReference>
<comment type="caution">
    <text evidence="1">The sequence shown here is derived from an EMBL/GenBank/DDBJ whole genome shotgun (WGS) entry which is preliminary data.</text>
</comment>
<reference evidence="1 2" key="1">
    <citation type="submission" date="2021-03" db="EMBL/GenBank/DDBJ databases">
        <title>Gelidibacter sp. nov., isolated from costal sediment.</title>
        <authorList>
            <person name="Lun K.-Y."/>
        </authorList>
    </citation>
    <scope>NUCLEOTIDE SEQUENCE [LARGE SCALE GENOMIC DNA]</scope>
    <source>
        <strain evidence="1 2">DF109</strain>
    </source>
</reference>
<dbReference type="RefSeq" id="WP_208235381.1">
    <property type="nucleotide sequence ID" value="NZ_JAGEVG010000039.1"/>
</dbReference>
<gene>
    <name evidence="1" type="ORF">J4051_18545</name>
</gene>
<proteinExistence type="predicted"/>
<evidence type="ECO:0008006" key="3">
    <source>
        <dbReference type="Google" id="ProtNLM"/>
    </source>
</evidence>
<dbReference type="EMBL" id="JAGEVG010000039">
    <property type="protein sequence ID" value="MBO3100276.1"/>
    <property type="molecule type" value="Genomic_DNA"/>
</dbReference>